<dbReference type="PANTHER" id="PTHR33332">
    <property type="entry name" value="REVERSE TRANSCRIPTASE DOMAIN-CONTAINING PROTEIN"/>
    <property type="match status" value="1"/>
</dbReference>
<dbReference type="InterPro" id="IPR005135">
    <property type="entry name" value="Endo/exonuclease/phosphatase"/>
</dbReference>
<reference evidence="4" key="1">
    <citation type="submission" date="2025-08" db="UniProtKB">
        <authorList>
            <consortium name="Ensembl"/>
        </authorList>
    </citation>
    <scope>IDENTIFICATION</scope>
</reference>
<dbReference type="InterPro" id="IPR000477">
    <property type="entry name" value="RT_dom"/>
</dbReference>
<feature type="compositionally biased region" description="Basic residues" evidence="1">
    <location>
        <begin position="95"/>
        <end position="110"/>
    </location>
</feature>
<evidence type="ECO:0000256" key="2">
    <source>
        <dbReference type="SAM" id="SignalP"/>
    </source>
</evidence>
<accession>A0A3B3BAY7</accession>
<organism evidence="4 5">
    <name type="scientific">Oryzias melastigma</name>
    <name type="common">Marine medaka</name>
    <dbReference type="NCBI Taxonomy" id="30732"/>
    <lineage>
        <taxon>Eukaryota</taxon>
        <taxon>Metazoa</taxon>
        <taxon>Chordata</taxon>
        <taxon>Craniata</taxon>
        <taxon>Vertebrata</taxon>
        <taxon>Euteleostomi</taxon>
        <taxon>Actinopterygii</taxon>
        <taxon>Neopterygii</taxon>
        <taxon>Teleostei</taxon>
        <taxon>Neoteleostei</taxon>
        <taxon>Acanthomorphata</taxon>
        <taxon>Ovalentaria</taxon>
        <taxon>Atherinomorphae</taxon>
        <taxon>Beloniformes</taxon>
        <taxon>Adrianichthyidae</taxon>
        <taxon>Oryziinae</taxon>
        <taxon>Oryzias</taxon>
    </lineage>
</organism>
<keyword evidence="5" id="KW-1185">Reference proteome</keyword>
<feature type="chain" id="PRO_5017400677" description="Reverse transcriptase domain-containing protein" evidence="2">
    <location>
        <begin position="32"/>
        <end position="1063"/>
    </location>
</feature>
<feature type="region of interest" description="Disordered" evidence="1">
    <location>
        <begin position="77"/>
        <end position="110"/>
    </location>
</feature>
<keyword evidence="2" id="KW-0732">Signal</keyword>
<dbReference type="OMA" id="INWINIT"/>
<dbReference type="STRING" id="30732.ENSOMEP00000002329"/>
<protein>
    <recommendedName>
        <fullName evidence="3">Reverse transcriptase domain-containing protein</fullName>
    </recommendedName>
</protein>
<reference evidence="4" key="2">
    <citation type="submission" date="2025-09" db="UniProtKB">
        <authorList>
            <consortium name="Ensembl"/>
        </authorList>
    </citation>
    <scope>IDENTIFICATION</scope>
</reference>
<dbReference type="Ensembl" id="ENSOMET00000012689.1">
    <property type="protein sequence ID" value="ENSOMEP00000002329.1"/>
    <property type="gene ID" value="ENSOMEG00000003257.1"/>
</dbReference>
<dbReference type="PROSITE" id="PS50878">
    <property type="entry name" value="RT_POL"/>
    <property type="match status" value="1"/>
</dbReference>
<dbReference type="AlphaFoldDB" id="A0A3B3BAY7"/>
<evidence type="ECO:0000313" key="5">
    <source>
        <dbReference type="Proteomes" id="UP000261560"/>
    </source>
</evidence>
<sequence length="1063" mass="118128">MLVFSLPDAKFFIWCSLLWIILFPCHRPAAGLHHYAADELLHLRSCLPDPSSFPPALLLYPDIALLPRPRYQHRSSRRHYQNNHSSCPTSFWSTSRRRPRSTGRAVSPRRRALTGLARSASAAASREPAAVSFGLLNVRSLTDKGHLIHDLLTDRNLDFLCLTETWQQPNDSSHLNSSIPGGFVYLSKSRGSRGGGLAILHREKWKVLPLTVPPSASMECLAVQLPGPTPTIIALIYRPPKTNQDFITHFSSLLAHLSSLSPNVILLGDFNIHMDNPNLPLTKDFSSALDSFGFLQAANFPTHAKGHTLDLICCSGLTPSNCTAADPHISDHFLVSFSIPVLLSSVKLPRLISFRNLKDINTTTFSSIISSSCSPDHFSPPDVLSNHYNKVLHSTLNALAPVRTRSVFFSKSSPWFTSELRSLKAKGRQLERLYKKTGLPTHLQLYKTHLSHYKDRISHSKSVYYSHLIDSHRGNSRTLFKLYNNIFFPANSLPPHLLSSDTCNSMMLFFSEKIKTIHSQLSSVPPPPAFGHLTLHSIPFSNFDLPSPVIISDLILQSKPTTCPLDPAPSSLVKSCLPSLLPLICAIIYSSLSTGLVPDDFKTAVITPILKKPGSDPNNFNNLRPISNLPFISKILEKIVAQQLHSHLTHNSLYETFQSGFRPRHSTESALLKITNDLLLAADSGSLSILVLLDLTAAFDTISHSILLQRLSAIGITNTVLNWFRSYLTGRSHFIRLSSFQSRPCPVTCGVPQGSVLGPLLFIVYLLPLGSIFRHFNIHFHCYADDTQLYLSAKPDSTLPPASLTSCLSELNSWFSSNSLQLNNNKTEVLLVGTKSTLSKVNSFSLPISDSTVTPSPQVKSLGVILDSSLSFHSHINNITRSAQYHLRNITRLRPSLTAHTASILVHSLVTSRIDYCNSLLIGLPQKSLHKLQMVQNTAARIITGTPFFSHITPILQQLHWLPVRSRIHFKVLLFTFKAVHNLAPPYLSSLIHISTPSRRLRSSSSIHLTVPLHRLSTMGGRAFSCSAPKLWNSLPPHIRNTDCFSKFKSLLKTHLFDISYNQ</sequence>
<dbReference type="Gene3D" id="3.60.10.10">
    <property type="entry name" value="Endonuclease/exonuclease/phosphatase"/>
    <property type="match status" value="1"/>
</dbReference>
<dbReference type="InterPro" id="IPR036691">
    <property type="entry name" value="Endo/exonu/phosph_ase_sf"/>
</dbReference>
<proteinExistence type="predicted"/>
<evidence type="ECO:0000259" key="3">
    <source>
        <dbReference type="PROSITE" id="PS50878"/>
    </source>
</evidence>
<evidence type="ECO:0000256" key="1">
    <source>
        <dbReference type="SAM" id="MobiDB-lite"/>
    </source>
</evidence>
<feature type="domain" description="Reverse transcriptase" evidence="3">
    <location>
        <begin position="590"/>
        <end position="866"/>
    </location>
</feature>
<dbReference type="CDD" id="cd01650">
    <property type="entry name" value="RT_nLTR_like"/>
    <property type="match status" value="1"/>
</dbReference>
<dbReference type="GO" id="GO:0003824">
    <property type="term" value="F:catalytic activity"/>
    <property type="evidence" value="ECO:0007669"/>
    <property type="project" value="InterPro"/>
</dbReference>
<dbReference type="GeneTree" id="ENSGT01150000286909"/>
<dbReference type="Pfam" id="PF00078">
    <property type="entry name" value="RVT_1"/>
    <property type="match status" value="1"/>
</dbReference>
<dbReference type="SUPFAM" id="SSF56219">
    <property type="entry name" value="DNase I-like"/>
    <property type="match status" value="1"/>
</dbReference>
<dbReference type="InterPro" id="IPR043502">
    <property type="entry name" value="DNA/RNA_pol_sf"/>
</dbReference>
<dbReference type="Proteomes" id="UP000261560">
    <property type="component" value="Unplaced"/>
</dbReference>
<name>A0A3B3BAY7_ORYME</name>
<dbReference type="SUPFAM" id="SSF56672">
    <property type="entry name" value="DNA/RNA polymerases"/>
    <property type="match status" value="1"/>
</dbReference>
<dbReference type="Pfam" id="PF03372">
    <property type="entry name" value="Exo_endo_phos"/>
    <property type="match status" value="1"/>
</dbReference>
<feature type="signal peptide" evidence="2">
    <location>
        <begin position="1"/>
        <end position="31"/>
    </location>
</feature>
<evidence type="ECO:0000313" key="4">
    <source>
        <dbReference type="Ensembl" id="ENSOMEP00000002329.1"/>
    </source>
</evidence>
<dbReference type="PaxDb" id="30732-ENSOMEP00000002329"/>